<reference evidence="3" key="1">
    <citation type="submission" date="2020-02" db="EMBL/GenBank/DDBJ databases">
        <authorList>
            <person name="Meier V. D."/>
        </authorList>
    </citation>
    <scope>NUCLEOTIDE SEQUENCE</scope>
    <source>
        <strain evidence="3">AVDCRST_MAG93</strain>
    </source>
</reference>
<dbReference type="InterPro" id="IPR013762">
    <property type="entry name" value="Integrase-like_cat_sf"/>
</dbReference>
<feature type="domain" description="Tyr recombinase" evidence="2">
    <location>
        <begin position="1"/>
        <end position="116"/>
    </location>
</feature>
<feature type="non-terminal residue" evidence="3">
    <location>
        <position position="116"/>
    </location>
</feature>
<organism evidence="3">
    <name type="scientific">uncultured Chloroflexia bacterium</name>
    <dbReference type="NCBI Taxonomy" id="1672391"/>
    <lineage>
        <taxon>Bacteria</taxon>
        <taxon>Bacillati</taxon>
        <taxon>Chloroflexota</taxon>
        <taxon>Chloroflexia</taxon>
        <taxon>environmental samples</taxon>
    </lineage>
</organism>
<sequence length="116" mass="13152">MVLFLEVVARTGNVAHELAFRLLASTGLRVAELVALKKQDVDVAQGRLRVVQGKGGKDRIVLFPEALQIPLRLYLQSLPPEQVYLFETERLKRPWSTRWVNKLCHAYGEEAGIPQM</sequence>
<dbReference type="AlphaFoldDB" id="A0A6J4JC75"/>
<dbReference type="EMBL" id="CADCTR010000997">
    <property type="protein sequence ID" value="CAA9276366.1"/>
    <property type="molecule type" value="Genomic_DNA"/>
</dbReference>
<dbReference type="GO" id="GO:0006310">
    <property type="term" value="P:DNA recombination"/>
    <property type="evidence" value="ECO:0007669"/>
    <property type="project" value="UniProtKB-KW"/>
</dbReference>
<dbReference type="InterPro" id="IPR011010">
    <property type="entry name" value="DNA_brk_join_enz"/>
</dbReference>
<dbReference type="PROSITE" id="PS51898">
    <property type="entry name" value="TYR_RECOMBINASE"/>
    <property type="match status" value="1"/>
</dbReference>
<dbReference type="Gene3D" id="1.10.443.10">
    <property type="entry name" value="Intergrase catalytic core"/>
    <property type="match status" value="1"/>
</dbReference>
<dbReference type="SUPFAM" id="SSF56349">
    <property type="entry name" value="DNA breaking-rejoining enzymes"/>
    <property type="match status" value="1"/>
</dbReference>
<gene>
    <name evidence="3" type="ORF">AVDCRST_MAG93-2913</name>
</gene>
<dbReference type="GO" id="GO:0003677">
    <property type="term" value="F:DNA binding"/>
    <property type="evidence" value="ECO:0007669"/>
    <property type="project" value="InterPro"/>
</dbReference>
<keyword evidence="1" id="KW-0233">DNA recombination</keyword>
<evidence type="ECO:0000256" key="1">
    <source>
        <dbReference type="ARBA" id="ARBA00023172"/>
    </source>
</evidence>
<name>A0A6J4JC75_9CHLR</name>
<dbReference type="InterPro" id="IPR002104">
    <property type="entry name" value="Integrase_catalytic"/>
</dbReference>
<dbReference type="Pfam" id="PF00589">
    <property type="entry name" value="Phage_integrase"/>
    <property type="match status" value="1"/>
</dbReference>
<dbReference type="GO" id="GO:0015074">
    <property type="term" value="P:DNA integration"/>
    <property type="evidence" value="ECO:0007669"/>
    <property type="project" value="InterPro"/>
</dbReference>
<protein>
    <recommendedName>
        <fullName evidence="2">Tyr recombinase domain-containing protein</fullName>
    </recommendedName>
</protein>
<accession>A0A6J4JC75</accession>
<evidence type="ECO:0000259" key="2">
    <source>
        <dbReference type="PROSITE" id="PS51898"/>
    </source>
</evidence>
<evidence type="ECO:0000313" key="3">
    <source>
        <dbReference type="EMBL" id="CAA9276366.1"/>
    </source>
</evidence>
<proteinExistence type="predicted"/>